<dbReference type="GO" id="GO:0031177">
    <property type="term" value="F:phosphopantetheine binding"/>
    <property type="evidence" value="ECO:0007669"/>
    <property type="project" value="InterPro"/>
</dbReference>
<dbReference type="InterPro" id="IPR049490">
    <property type="entry name" value="C883_1060-like_KR_N"/>
</dbReference>
<dbReference type="CDD" id="cd08953">
    <property type="entry name" value="KR_2_SDR_x"/>
    <property type="match status" value="1"/>
</dbReference>
<dbReference type="PROSITE" id="PS50075">
    <property type="entry name" value="CARRIER"/>
    <property type="match status" value="1"/>
</dbReference>
<dbReference type="KEGG" id="bsen:DP114_18740"/>
<protein>
    <submittedName>
        <fullName evidence="6">AMP-dependent synthetase</fullName>
    </submittedName>
</protein>
<feature type="domain" description="Carrier" evidence="5">
    <location>
        <begin position="1315"/>
        <end position="1390"/>
    </location>
</feature>
<dbReference type="GO" id="GO:0070566">
    <property type="term" value="F:adenylyltransferase activity"/>
    <property type="evidence" value="ECO:0007669"/>
    <property type="project" value="TreeGrafter"/>
</dbReference>
<dbReference type="Gene3D" id="3.40.50.12780">
    <property type="entry name" value="N-terminal domain of ligase-like"/>
    <property type="match status" value="1"/>
</dbReference>
<dbReference type="RefSeq" id="WP_171976796.1">
    <property type="nucleotide sequence ID" value="NZ_CAWOXK010000001.1"/>
</dbReference>
<dbReference type="SUPFAM" id="SSF47336">
    <property type="entry name" value="ACP-like"/>
    <property type="match status" value="1"/>
</dbReference>
<dbReference type="InterPro" id="IPR020845">
    <property type="entry name" value="AMP-binding_CS"/>
</dbReference>
<keyword evidence="7" id="KW-1185">Reference proteome</keyword>
<accession>A0A856MG95</accession>
<dbReference type="Gene3D" id="3.30.300.30">
    <property type="match status" value="2"/>
</dbReference>
<dbReference type="InterPro" id="IPR000873">
    <property type="entry name" value="AMP-dep_synth/lig_dom"/>
</dbReference>
<reference evidence="6 7" key="1">
    <citation type="submission" date="2018-06" db="EMBL/GenBank/DDBJ databases">
        <title>Comparative genomics of Brasilonema spp. strains.</title>
        <authorList>
            <person name="Alvarenga D.O."/>
            <person name="Fiore M.F."/>
            <person name="Varani A.M."/>
        </authorList>
    </citation>
    <scope>NUCLEOTIDE SEQUENCE [LARGE SCALE GENOMIC DNA]</scope>
    <source>
        <strain evidence="6 7">CENA114</strain>
    </source>
</reference>
<name>A0A856MG95_9CYAN</name>
<comment type="similarity">
    <text evidence="2">Belongs to the ATP-dependent AMP-binding enzyme family.</text>
</comment>
<dbReference type="SUPFAM" id="SSF56801">
    <property type="entry name" value="Acetyl-CoA synthetase-like"/>
    <property type="match status" value="2"/>
</dbReference>
<dbReference type="PANTHER" id="PTHR22754">
    <property type="entry name" value="DISCO-INTERACTING PROTEIN 2 DIP2 -RELATED"/>
    <property type="match status" value="1"/>
</dbReference>
<dbReference type="CDD" id="cd05906">
    <property type="entry name" value="A_NRPS_TubE_like"/>
    <property type="match status" value="1"/>
</dbReference>
<dbReference type="Pfam" id="PF00550">
    <property type="entry name" value="PP-binding"/>
    <property type="match status" value="1"/>
</dbReference>
<dbReference type="GO" id="GO:0006633">
    <property type="term" value="P:fatty acid biosynthetic process"/>
    <property type="evidence" value="ECO:0007669"/>
    <property type="project" value="TreeGrafter"/>
</dbReference>
<dbReference type="InterPro" id="IPR020806">
    <property type="entry name" value="PKS_PP-bd"/>
</dbReference>
<dbReference type="InterPro" id="IPR042099">
    <property type="entry name" value="ANL_N_sf"/>
</dbReference>
<dbReference type="Pfam" id="PF08659">
    <property type="entry name" value="KR"/>
    <property type="match status" value="1"/>
</dbReference>
<evidence type="ECO:0000313" key="7">
    <source>
        <dbReference type="Proteomes" id="UP000503129"/>
    </source>
</evidence>
<evidence type="ECO:0000256" key="2">
    <source>
        <dbReference type="ARBA" id="ARBA00006432"/>
    </source>
</evidence>
<dbReference type="InterPro" id="IPR057326">
    <property type="entry name" value="KR_dom"/>
</dbReference>
<dbReference type="Gene3D" id="3.40.50.720">
    <property type="entry name" value="NAD(P)-binding Rossmann-like Domain"/>
    <property type="match status" value="1"/>
</dbReference>
<evidence type="ECO:0000256" key="1">
    <source>
        <dbReference type="ARBA" id="ARBA00001957"/>
    </source>
</evidence>
<dbReference type="EMBL" id="CP030118">
    <property type="protein sequence ID" value="QDL09662.1"/>
    <property type="molecule type" value="Genomic_DNA"/>
</dbReference>
<evidence type="ECO:0000259" key="5">
    <source>
        <dbReference type="PROSITE" id="PS50075"/>
    </source>
</evidence>
<dbReference type="GO" id="GO:0005886">
    <property type="term" value="C:plasma membrane"/>
    <property type="evidence" value="ECO:0007669"/>
    <property type="project" value="TreeGrafter"/>
</dbReference>
<dbReference type="Gene3D" id="1.10.1200.10">
    <property type="entry name" value="ACP-like"/>
    <property type="match status" value="1"/>
</dbReference>
<dbReference type="InterPro" id="IPR025110">
    <property type="entry name" value="AMP-bd_C"/>
</dbReference>
<proteinExistence type="inferred from homology"/>
<dbReference type="SMART" id="SM00823">
    <property type="entry name" value="PKS_PP"/>
    <property type="match status" value="1"/>
</dbReference>
<keyword evidence="3" id="KW-0596">Phosphopantetheine</keyword>
<dbReference type="FunFam" id="1.10.1200.10:FF:000005">
    <property type="entry name" value="Nonribosomal peptide synthetase 1"/>
    <property type="match status" value="1"/>
</dbReference>
<dbReference type="InterPro" id="IPR009081">
    <property type="entry name" value="PP-bd_ACP"/>
</dbReference>
<dbReference type="Pfam" id="PF00501">
    <property type="entry name" value="AMP-binding"/>
    <property type="match status" value="1"/>
</dbReference>
<dbReference type="Proteomes" id="UP000503129">
    <property type="component" value="Chromosome"/>
</dbReference>
<dbReference type="Pfam" id="PF23024">
    <property type="entry name" value="AMP-dom_DIP2-like"/>
    <property type="match status" value="1"/>
</dbReference>
<dbReference type="InterPro" id="IPR036291">
    <property type="entry name" value="NAD(P)-bd_dom_sf"/>
</dbReference>
<keyword evidence="4" id="KW-0597">Phosphoprotein</keyword>
<organism evidence="6 7">
    <name type="scientific">Brasilonema sennae CENA114</name>
    <dbReference type="NCBI Taxonomy" id="415709"/>
    <lineage>
        <taxon>Bacteria</taxon>
        <taxon>Bacillati</taxon>
        <taxon>Cyanobacteriota</taxon>
        <taxon>Cyanophyceae</taxon>
        <taxon>Nostocales</taxon>
        <taxon>Scytonemataceae</taxon>
        <taxon>Brasilonema</taxon>
        <taxon>Bromeliae group (in: Brasilonema)</taxon>
    </lineage>
</organism>
<dbReference type="InterPro" id="IPR045851">
    <property type="entry name" value="AMP-bd_C_sf"/>
</dbReference>
<evidence type="ECO:0000313" key="6">
    <source>
        <dbReference type="EMBL" id="QDL09662.1"/>
    </source>
</evidence>
<sequence length="1412" mass="157899">MQLENSNQLLVNFSQKSFTDKEIEVAIRASLTINDCVVIERQTKKRTHELVAYVVPSGLFVPEQLLSHLQTILPTELIPTAFVPVSTIPLTDAGQVDEVTLASLEVIDSDLMRRIEEQLESLSEIERVAVVVEPHVKRIPPVHLEDLLLENHALASEDNQQKVQAIIPSEKVENQNSDSSQKLAISHGELQQSFQNTPKTLKEVLQRAAQSLTKGIIYVQADDTEKVQSYRELWQDAQRILAGLRNLGLKPQDKVIFQLEDNQDFICAFWGCVLGGFVPVPISIASTYEPTNSIASKLQNTWQMLGKPLVLTSASLASNIDDLSKLLNLKNFQLATIDKLREYEADFNLYQSQPEDLAILFLTSGSTGIPKCVMLNHHNILSMTAGLVLMGNFSSQESVLNWMPLDHVGALVSLSIMAVSLGCQQIHAPTSLIVQNPLKWLDLIDKHQATISWAPNFAFSLICDRAFDISCKNWDLSSIKFVINAGEPIVTKTARNFLKLLKGYGFQTNAIHPAFGMCETSSGITYSDSFSLEYSSDDTSFVELGLPIAGASLRIVDEHEQIVIEGKIGRLQVKGASVTSGYYQNPQANQEAFSPDGWFNTGDLGFLHQGRLTITGRQKDVIIINGLNYYSHEIEAAVEEVKGVEVSYTAACAVKEPGINIDKLAIFFNTSLSVDTSLVALLQEIRTSVINKVGINPDYLIPVAQEVVPKTAIGKIQRSQLSQRFKRNEFKSIIKRIDILLGNTNTVPNWFYRQVWKPKSPITFSSSLIVINPTLVFLDSFGLGTYLCQILSEQNLPYITVSAGEDFKKINHSSYTITPEKPKEYQLLIESLAADNIIIGQILHLWTYDQYIGEVENQKALEQAQEHGIYSLLFLVQALAKVQGSDNSIQLLFISSHIQSICSDDPTAYEKSAVLGLLKTIPQELPWLNCRHIDLPFAEVKTNGAYILQEMQVSSKEREVAYRNGQRFIPRLEKVEFTSKQKSSIPFKQGGTYLITGGLGGIGIEIAQYLLKNYQARLVLVGRTAIPEKSTWNTYLEKEDSIAQRLKAYQKLERLQGEIIYEAVDICDLKQLQIIVEKAKSRWGKNLDGIIHLAGTFHEQLVLEETQENLAAVLRPKVLGAWALHQLVKDNKGSIFINFSSAHGFFGSTAVSAYAAANSFLDRFSHYQNSNSELASYCMSWSMWDETGMSQGYQMKNLIRSKGFYVMSSSQAISSMLTSLQHQQPHLLIGLDGSNQNIQRWQSSALNLQKLTTYFTASSNEVVQLPDFQVQDCFGTACNYKLVQLPQMPCLENGEIDRVRLIGGINTQEIRERIEPRNEIELKIAQCWQEVMRVPPLSIHDNFFELGGNSLLAGQVISRLREHFSLELSLQRLFKAPTIATLAQSIEAIRGVTQDKSGSIEALEEEYEEVRI</sequence>
<dbReference type="SMART" id="SM00822">
    <property type="entry name" value="PKS_KR"/>
    <property type="match status" value="1"/>
</dbReference>
<comment type="cofactor">
    <cofactor evidence="1">
        <name>pantetheine 4'-phosphate</name>
        <dbReference type="ChEBI" id="CHEBI:47942"/>
    </cofactor>
</comment>
<gene>
    <name evidence="6" type="ORF">DP114_18740</name>
</gene>
<dbReference type="Pfam" id="PF21394">
    <property type="entry name" value="Beta-ketacyl_N"/>
    <property type="match status" value="1"/>
</dbReference>
<dbReference type="InterPro" id="IPR036736">
    <property type="entry name" value="ACP-like_sf"/>
</dbReference>
<dbReference type="InterPro" id="IPR013968">
    <property type="entry name" value="PKS_KR"/>
</dbReference>
<dbReference type="PANTHER" id="PTHR22754:SF32">
    <property type="entry name" value="DISCO-INTERACTING PROTEIN 2"/>
    <property type="match status" value="1"/>
</dbReference>
<dbReference type="SUPFAM" id="SSF51735">
    <property type="entry name" value="NAD(P)-binding Rossmann-fold domains"/>
    <property type="match status" value="2"/>
</dbReference>
<dbReference type="PROSITE" id="PS00455">
    <property type="entry name" value="AMP_BINDING"/>
    <property type="match status" value="1"/>
</dbReference>
<evidence type="ECO:0000256" key="4">
    <source>
        <dbReference type="ARBA" id="ARBA00022553"/>
    </source>
</evidence>
<evidence type="ECO:0000256" key="3">
    <source>
        <dbReference type="ARBA" id="ARBA00022450"/>
    </source>
</evidence>